<organism evidence="1">
    <name type="scientific">marine sediment metagenome</name>
    <dbReference type="NCBI Taxonomy" id="412755"/>
    <lineage>
        <taxon>unclassified sequences</taxon>
        <taxon>metagenomes</taxon>
        <taxon>ecological metagenomes</taxon>
    </lineage>
</organism>
<dbReference type="AlphaFoldDB" id="X0UE50"/>
<feature type="non-terminal residue" evidence="1">
    <location>
        <position position="1"/>
    </location>
</feature>
<name>X0UE50_9ZZZZ</name>
<evidence type="ECO:0000313" key="1">
    <source>
        <dbReference type="EMBL" id="GAF97571.1"/>
    </source>
</evidence>
<comment type="caution">
    <text evidence="1">The sequence shown here is derived from an EMBL/GenBank/DDBJ whole genome shotgun (WGS) entry which is preliminary data.</text>
</comment>
<accession>X0UE50</accession>
<proteinExistence type="predicted"/>
<sequence>LIEIAPIIGGTQCGVSDSISDIDDCSILG</sequence>
<reference evidence="1" key="1">
    <citation type="journal article" date="2014" name="Front. Microbiol.">
        <title>High frequency of phylogenetically diverse reductive dehalogenase-homologous genes in deep subseafloor sedimentary metagenomes.</title>
        <authorList>
            <person name="Kawai M."/>
            <person name="Futagami T."/>
            <person name="Toyoda A."/>
            <person name="Takaki Y."/>
            <person name="Nishi S."/>
            <person name="Hori S."/>
            <person name="Arai W."/>
            <person name="Tsubouchi T."/>
            <person name="Morono Y."/>
            <person name="Uchiyama I."/>
            <person name="Ito T."/>
            <person name="Fujiyama A."/>
            <person name="Inagaki F."/>
            <person name="Takami H."/>
        </authorList>
    </citation>
    <scope>NUCLEOTIDE SEQUENCE</scope>
    <source>
        <strain evidence="1">Expedition CK06-06</strain>
    </source>
</reference>
<protein>
    <submittedName>
        <fullName evidence="1">Uncharacterized protein</fullName>
    </submittedName>
</protein>
<dbReference type="EMBL" id="BARS01017415">
    <property type="protein sequence ID" value="GAF97571.1"/>
    <property type="molecule type" value="Genomic_DNA"/>
</dbReference>
<gene>
    <name evidence="1" type="ORF">S01H1_28488</name>
</gene>